<sequence>MSLFLLFALFFLSLFVSLYDFRHASIPNWVTIPLFITGLFVNSPHPMEIYAFLISFWMAWKLGWMGGGDAKLWMGLIVSLPSAYQMLWIIPLIFFATGALQLLWRKIKGRILTGVRSPGAWRTLVYLLVILIQELSHAY</sequence>
<accession>A0A8J6THL5</accession>
<keyword evidence="1" id="KW-0812">Transmembrane</keyword>
<feature type="transmembrane region" description="Helical" evidence="1">
    <location>
        <begin position="86"/>
        <end position="104"/>
    </location>
</feature>
<evidence type="ECO:0000313" key="4">
    <source>
        <dbReference type="Proteomes" id="UP000614469"/>
    </source>
</evidence>
<keyword evidence="1" id="KW-0472">Membrane</keyword>
<evidence type="ECO:0000256" key="1">
    <source>
        <dbReference type="SAM" id="Phobius"/>
    </source>
</evidence>
<dbReference type="Proteomes" id="UP000614469">
    <property type="component" value="Unassembled WGS sequence"/>
</dbReference>
<dbReference type="Gene3D" id="1.20.120.1220">
    <property type="match status" value="1"/>
</dbReference>
<protein>
    <submittedName>
        <fullName evidence="3">Prepilin peptidase</fullName>
    </submittedName>
</protein>
<feature type="transmembrane region" description="Helical" evidence="1">
    <location>
        <begin position="49"/>
        <end position="66"/>
    </location>
</feature>
<dbReference type="GO" id="GO:0016020">
    <property type="term" value="C:membrane"/>
    <property type="evidence" value="ECO:0007669"/>
    <property type="project" value="InterPro"/>
</dbReference>
<dbReference type="InterPro" id="IPR000045">
    <property type="entry name" value="Prepilin_IV_endopep_pep"/>
</dbReference>
<keyword evidence="1" id="KW-1133">Transmembrane helix</keyword>
<dbReference type="AlphaFoldDB" id="A0A8J6THL5"/>
<reference evidence="3 4" key="1">
    <citation type="submission" date="2020-08" db="EMBL/GenBank/DDBJ databases">
        <title>Bridging the membrane lipid divide: bacteria of the FCB group superphylum have the potential to synthesize archaeal ether lipids.</title>
        <authorList>
            <person name="Villanueva L."/>
            <person name="Von Meijenfeldt F.A.B."/>
            <person name="Westbye A.B."/>
            <person name="Yadav S."/>
            <person name="Hopmans E.C."/>
            <person name="Dutilh B.E."/>
            <person name="Sinninghe Damste J.S."/>
        </authorList>
    </citation>
    <scope>NUCLEOTIDE SEQUENCE [LARGE SCALE GENOMIC DNA]</scope>
    <source>
        <strain evidence="3">NIOZ-UU36</strain>
    </source>
</reference>
<organism evidence="3 4">
    <name type="scientific">Candidatus Desulfolinea nitratireducens</name>
    <dbReference type="NCBI Taxonomy" id="2841698"/>
    <lineage>
        <taxon>Bacteria</taxon>
        <taxon>Bacillati</taxon>
        <taxon>Chloroflexota</taxon>
        <taxon>Anaerolineae</taxon>
        <taxon>Anaerolineales</taxon>
        <taxon>Anaerolineales incertae sedis</taxon>
        <taxon>Candidatus Desulfolinea</taxon>
    </lineage>
</organism>
<dbReference type="GO" id="GO:0004190">
    <property type="term" value="F:aspartic-type endopeptidase activity"/>
    <property type="evidence" value="ECO:0007669"/>
    <property type="project" value="InterPro"/>
</dbReference>
<feature type="domain" description="Prepilin type IV endopeptidase peptidase" evidence="2">
    <location>
        <begin position="8"/>
        <end position="96"/>
    </location>
</feature>
<feature type="transmembrane region" description="Helical" evidence="1">
    <location>
        <begin position="26"/>
        <end position="42"/>
    </location>
</feature>
<dbReference type="EMBL" id="JACNJN010000019">
    <property type="protein sequence ID" value="MBC8333702.1"/>
    <property type="molecule type" value="Genomic_DNA"/>
</dbReference>
<name>A0A8J6THL5_9CHLR</name>
<evidence type="ECO:0000259" key="2">
    <source>
        <dbReference type="Pfam" id="PF01478"/>
    </source>
</evidence>
<gene>
    <name evidence="3" type="ORF">H8E29_00400</name>
</gene>
<proteinExistence type="predicted"/>
<dbReference type="Pfam" id="PF01478">
    <property type="entry name" value="Peptidase_A24"/>
    <property type="match status" value="1"/>
</dbReference>
<evidence type="ECO:0000313" key="3">
    <source>
        <dbReference type="EMBL" id="MBC8333702.1"/>
    </source>
</evidence>
<comment type="caution">
    <text evidence="3">The sequence shown here is derived from an EMBL/GenBank/DDBJ whole genome shotgun (WGS) entry which is preliminary data.</text>
</comment>